<evidence type="ECO:0000313" key="1">
    <source>
        <dbReference type="EMBL" id="SVB39435.1"/>
    </source>
</evidence>
<name>A0A382DMK5_9ZZZZ</name>
<reference evidence="1" key="1">
    <citation type="submission" date="2018-05" db="EMBL/GenBank/DDBJ databases">
        <authorList>
            <person name="Lanie J.A."/>
            <person name="Ng W.-L."/>
            <person name="Kazmierczak K.M."/>
            <person name="Andrzejewski T.M."/>
            <person name="Davidsen T.M."/>
            <person name="Wayne K.J."/>
            <person name="Tettelin H."/>
            <person name="Glass J.I."/>
            <person name="Rusch D."/>
            <person name="Podicherti R."/>
            <person name="Tsui H.-C.T."/>
            <person name="Winkler M.E."/>
        </authorList>
    </citation>
    <scope>NUCLEOTIDE SEQUENCE</scope>
</reference>
<dbReference type="PANTHER" id="PTHR34957:SF1">
    <property type="entry name" value="NUCLEAR TRANSPORT FACTOR 2 (NTF2) FAMILY PROTEIN"/>
    <property type="match status" value="1"/>
</dbReference>
<protein>
    <submittedName>
        <fullName evidence="1">Uncharacterized protein</fullName>
    </submittedName>
</protein>
<dbReference type="Gene3D" id="3.10.450.50">
    <property type="match status" value="1"/>
</dbReference>
<dbReference type="EMBL" id="UINC01040074">
    <property type="protein sequence ID" value="SVB39435.1"/>
    <property type="molecule type" value="Genomic_DNA"/>
</dbReference>
<dbReference type="SUPFAM" id="SSF54427">
    <property type="entry name" value="NTF2-like"/>
    <property type="match status" value="1"/>
</dbReference>
<organism evidence="1">
    <name type="scientific">marine metagenome</name>
    <dbReference type="NCBI Taxonomy" id="408172"/>
    <lineage>
        <taxon>unclassified sequences</taxon>
        <taxon>metagenomes</taxon>
        <taxon>ecological metagenomes</taxon>
    </lineage>
</organism>
<accession>A0A382DMK5</accession>
<dbReference type="AlphaFoldDB" id="A0A382DMK5"/>
<gene>
    <name evidence="1" type="ORF">METZ01_LOCUS192289</name>
</gene>
<proteinExistence type="predicted"/>
<feature type="non-terminal residue" evidence="1">
    <location>
        <position position="57"/>
    </location>
</feature>
<dbReference type="PANTHER" id="PTHR34957">
    <property type="entry name" value="NUCLEAR TRANSPORT FACTOR 2 (NTF2) FAMILY PROTEIN"/>
    <property type="match status" value="1"/>
</dbReference>
<sequence>MTIPITQTEQKVIFANESFYQSFSTGTLEMMEMLWSKKQPVSCIHPGHEPLLEYDEI</sequence>
<dbReference type="InterPro" id="IPR032710">
    <property type="entry name" value="NTF2-like_dom_sf"/>
</dbReference>